<evidence type="ECO:0000313" key="4">
    <source>
        <dbReference type="EMBL" id="EXJ89143.1"/>
    </source>
</evidence>
<dbReference type="HOGENOM" id="CLU_1402447_0_0_1"/>
<evidence type="ECO:0000256" key="2">
    <source>
        <dbReference type="SAM" id="Phobius"/>
    </source>
</evidence>
<feature type="signal peptide" evidence="3">
    <location>
        <begin position="1"/>
        <end position="22"/>
    </location>
</feature>
<keyword evidence="5" id="KW-1185">Reference proteome</keyword>
<dbReference type="Proteomes" id="UP000019478">
    <property type="component" value="Unassembled WGS sequence"/>
</dbReference>
<feature type="region of interest" description="Disordered" evidence="1">
    <location>
        <begin position="80"/>
        <end position="111"/>
    </location>
</feature>
<keyword evidence="2" id="KW-0472">Membrane</keyword>
<name>W9Y9C6_9EURO</name>
<reference evidence="4 5" key="1">
    <citation type="submission" date="2013-03" db="EMBL/GenBank/DDBJ databases">
        <title>The Genome Sequence of Capronia epimyces CBS 606.96.</title>
        <authorList>
            <consortium name="The Broad Institute Genomics Platform"/>
            <person name="Cuomo C."/>
            <person name="de Hoog S."/>
            <person name="Gorbushina A."/>
            <person name="Walker B."/>
            <person name="Young S.K."/>
            <person name="Zeng Q."/>
            <person name="Gargeya S."/>
            <person name="Fitzgerald M."/>
            <person name="Haas B."/>
            <person name="Abouelleil A."/>
            <person name="Allen A.W."/>
            <person name="Alvarado L."/>
            <person name="Arachchi H.M."/>
            <person name="Berlin A.M."/>
            <person name="Chapman S.B."/>
            <person name="Gainer-Dewar J."/>
            <person name="Goldberg J."/>
            <person name="Griggs A."/>
            <person name="Gujja S."/>
            <person name="Hansen M."/>
            <person name="Howarth C."/>
            <person name="Imamovic A."/>
            <person name="Ireland A."/>
            <person name="Larimer J."/>
            <person name="McCowan C."/>
            <person name="Murphy C."/>
            <person name="Pearson M."/>
            <person name="Poon T.W."/>
            <person name="Priest M."/>
            <person name="Roberts A."/>
            <person name="Saif S."/>
            <person name="Shea T."/>
            <person name="Sisk P."/>
            <person name="Sykes S."/>
            <person name="Wortman J."/>
            <person name="Nusbaum C."/>
            <person name="Birren B."/>
        </authorList>
    </citation>
    <scope>NUCLEOTIDE SEQUENCE [LARGE SCALE GENOMIC DNA]</scope>
    <source>
        <strain evidence="4 5">CBS 606.96</strain>
    </source>
</reference>
<dbReference type="eggNOG" id="ENOG502T4QM">
    <property type="taxonomic scope" value="Eukaryota"/>
</dbReference>
<comment type="caution">
    <text evidence="4">The sequence shown here is derived from an EMBL/GenBank/DDBJ whole genome shotgun (WGS) entry which is preliminary data.</text>
</comment>
<dbReference type="EMBL" id="AMGY01000002">
    <property type="protein sequence ID" value="EXJ89143.1"/>
    <property type="molecule type" value="Genomic_DNA"/>
</dbReference>
<dbReference type="AlphaFoldDB" id="W9Y9C6"/>
<dbReference type="RefSeq" id="XP_007730540.1">
    <property type="nucleotide sequence ID" value="XM_007732350.1"/>
</dbReference>
<evidence type="ECO:0000313" key="5">
    <source>
        <dbReference type="Proteomes" id="UP000019478"/>
    </source>
</evidence>
<gene>
    <name evidence="4" type="ORF">A1O3_02207</name>
</gene>
<protein>
    <submittedName>
        <fullName evidence="4">Uncharacterized protein</fullName>
    </submittedName>
</protein>
<feature type="chain" id="PRO_5004934503" evidence="3">
    <location>
        <begin position="23"/>
        <end position="182"/>
    </location>
</feature>
<proteinExistence type="predicted"/>
<feature type="compositionally biased region" description="Basic and acidic residues" evidence="1">
    <location>
        <begin position="80"/>
        <end position="92"/>
    </location>
</feature>
<feature type="transmembrane region" description="Helical" evidence="2">
    <location>
        <begin position="38"/>
        <end position="61"/>
    </location>
</feature>
<dbReference type="GeneID" id="19166340"/>
<evidence type="ECO:0000256" key="3">
    <source>
        <dbReference type="SAM" id="SignalP"/>
    </source>
</evidence>
<keyword evidence="2" id="KW-1133">Transmembrane helix</keyword>
<organism evidence="4 5">
    <name type="scientific">Capronia epimyces CBS 606.96</name>
    <dbReference type="NCBI Taxonomy" id="1182542"/>
    <lineage>
        <taxon>Eukaryota</taxon>
        <taxon>Fungi</taxon>
        <taxon>Dikarya</taxon>
        <taxon>Ascomycota</taxon>
        <taxon>Pezizomycotina</taxon>
        <taxon>Eurotiomycetes</taxon>
        <taxon>Chaetothyriomycetidae</taxon>
        <taxon>Chaetothyriales</taxon>
        <taxon>Herpotrichiellaceae</taxon>
        <taxon>Capronia</taxon>
    </lineage>
</organism>
<evidence type="ECO:0000256" key="1">
    <source>
        <dbReference type="SAM" id="MobiDB-lite"/>
    </source>
</evidence>
<accession>W9Y9C6</accession>
<keyword evidence="3" id="KW-0732">Signal</keyword>
<sequence>MARSQSSAFLALLTVLPYVTYASPVSHLYKRDMSAGAKAGLGVGIAVAAVMAVCLLTFFVVHLRRSRHLAQINRERSVLAGEKNQDGSDKPDIFASNPPNNSGMPRRNKSVKDRLMGPLYRGSTIDLMPIPKAHVNGQNRSSTLTMDNADGQPFLHKPWAHGESSPRPSFSSKRATRMMMMM</sequence>
<dbReference type="OrthoDB" id="4118255at2759"/>
<feature type="region of interest" description="Disordered" evidence="1">
    <location>
        <begin position="156"/>
        <end position="182"/>
    </location>
</feature>
<keyword evidence="2" id="KW-0812">Transmembrane</keyword>